<proteinExistence type="predicted"/>
<protein>
    <submittedName>
        <fullName evidence="2">Uncharacterized protein</fullName>
    </submittedName>
</protein>
<name>A0A9P0JT67_ACAOB</name>
<dbReference type="EMBL" id="CAKOFQ010006690">
    <property type="protein sequence ID" value="CAH1960841.1"/>
    <property type="molecule type" value="Genomic_DNA"/>
</dbReference>
<keyword evidence="3" id="KW-1185">Reference proteome</keyword>
<feature type="region of interest" description="Disordered" evidence="1">
    <location>
        <begin position="18"/>
        <end position="60"/>
    </location>
</feature>
<dbReference type="AlphaFoldDB" id="A0A9P0JT67"/>
<gene>
    <name evidence="2" type="ORF">ACAOBT_LOCUS3817</name>
</gene>
<evidence type="ECO:0000313" key="2">
    <source>
        <dbReference type="EMBL" id="CAH1960841.1"/>
    </source>
</evidence>
<feature type="compositionally biased region" description="Basic residues" evidence="1">
    <location>
        <begin position="46"/>
        <end position="60"/>
    </location>
</feature>
<evidence type="ECO:0000313" key="3">
    <source>
        <dbReference type="Proteomes" id="UP001152888"/>
    </source>
</evidence>
<accession>A0A9P0JT67</accession>
<sequence length="60" mass="7241">MSRKRKLQKVEFEKLKKKMRKLERSMKLDSSSSESDTEGRQTPRLAFHHPRPTSMKPRKR</sequence>
<reference evidence="2" key="1">
    <citation type="submission" date="2022-03" db="EMBL/GenBank/DDBJ databases">
        <authorList>
            <person name="Sayadi A."/>
        </authorList>
    </citation>
    <scope>NUCLEOTIDE SEQUENCE</scope>
</reference>
<comment type="caution">
    <text evidence="2">The sequence shown here is derived from an EMBL/GenBank/DDBJ whole genome shotgun (WGS) entry which is preliminary data.</text>
</comment>
<organism evidence="2 3">
    <name type="scientific">Acanthoscelides obtectus</name>
    <name type="common">Bean weevil</name>
    <name type="synonym">Bruchus obtectus</name>
    <dbReference type="NCBI Taxonomy" id="200917"/>
    <lineage>
        <taxon>Eukaryota</taxon>
        <taxon>Metazoa</taxon>
        <taxon>Ecdysozoa</taxon>
        <taxon>Arthropoda</taxon>
        <taxon>Hexapoda</taxon>
        <taxon>Insecta</taxon>
        <taxon>Pterygota</taxon>
        <taxon>Neoptera</taxon>
        <taxon>Endopterygota</taxon>
        <taxon>Coleoptera</taxon>
        <taxon>Polyphaga</taxon>
        <taxon>Cucujiformia</taxon>
        <taxon>Chrysomeloidea</taxon>
        <taxon>Chrysomelidae</taxon>
        <taxon>Bruchinae</taxon>
        <taxon>Bruchini</taxon>
        <taxon>Acanthoscelides</taxon>
    </lineage>
</organism>
<dbReference type="Proteomes" id="UP001152888">
    <property type="component" value="Unassembled WGS sequence"/>
</dbReference>
<evidence type="ECO:0000256" key="1">
    <source>
        <dbReference type="SAM" id="MobiDB-lite"/>
    </source>
</evidence>